<feature type="domain" description="Flagella basal body P-ring formation protein FlgA SAF" evidence="2">
    <location>
        <begin position="276"/>
        <end position="328"/>
    </location>
</feature>
<evidence type="ECO:0000256" key="1">
    <source>
        <dbReference type="SAM" id="MobiDB-lite"/>
    </source>
</evidence>
<dbReference type="Pfam" id="PF13144">
    <property type="entry name" value="ChapFlgA"/>
    <property type="match status" value="1"/>
</dbReference>
<evidence type="ECO:0000313" key="4">
    <source>
        <dbReference type="Proteomes" id="UP001333102"/>
    </source>
</evidence>
<dbReference type="Proteomes" id="UP001333102">
    <property type="component" value="Chromosome"/>
</dbReference>
<protein>
    <submittedName>
        <fullName evidence="3">Flagella basal body P-ring formation protein FlgA</fullName>
    </submittedName>
</protein>
<feature type="region of interest" description="Disordered" evidence="1">
    <location>
        <begin position="245"/>
        <end position="276"/>
    </location>
</feature>
<gene>
    <name evidence="3" type="ORF">VLY81_01330</name>
</gene>
<dbReference type="RefSeq" id="WP_324670441.1">
    <property type="nucleotide sequence ID" value="NZ_CP141614.1"/>
</dbReference>
<keyword evidence="3" id="KW-0969">Cilium</keyword>
<sequence length="338" mass="34077">MADPRERGAPPGRVARAVGANPWRLGVAGLALLVWLGAAGLTGAAEGEGGAPPSVAATGRITLELRAQAETAGPSIRLGDVAVYAGGDEGLWQRVQGVELGAAPLPGQSRTLPLAAIEQRLRQARVDPATVEWIGGVEATVVTARGLPVEAAPIEAAIRTYLAGATGRAGSAVTLRAVEVPAGVLVPPGRLTAMVVSGPPVLREGPAVFAVDLLVDGTPQRRVWVRAALEAAAVTRGMPVIRRAETAAPPWGEGPRATGSSGDEALAGAERGTAQVPRGSPVTVVVRRGAVTVTWQGVSLEPAGIGEPIEVRNPVSGAVVRAVLMATGLAVVEGTAGP</sequence>
<name>A0ABZ1BTQ4_9FIRM</name>
<evidence type="ECO:0000313" key="3">
    <source>
        <dbReference type="EMBL" id="WRP16005.1"/>
    </source>
</evidence>
<keyword evidence="3" id="KW-0282">Flagellum</keyword>
<proteinExistence type="predicted"/>
<keyword evidence="4" id="KW-1185">Reference proteome</keyword>
<reference evidence="4" key="1">
    <citation type="submission" date="2023-12" db="EMBL/GenBank/DDBJ databases">
        <title>Novel isolates from deep terrestrial aquifers shed light on the physiology and ecology of the class Limnochordia.</title>
        <authorList>
            <person name="Karnachuk O.V."/>
            <person name="Lukina A.P."/>
            <person name="Avakyan M.R."/>
            <person name="Kadnikov V."/>
            <person name="Begmatov S."/>
            <person name="Beletsky A.V."/>
            <person name="Mardanov A.V."/>
            <person name="Ravin N.V."/>
        </authorList>
    </citation>
    <scope>NUCLEOTIDE SEQUENCE [LARGE SCALE GENOMIC DNA]</scope>
    <source>
        <strain evidence="4">LN</strain>
    </source>
</reference>
<dbReference type="Gene3D" id="2.30.30.760">
    <property type="match status" value="1"/>
</dbReference>
<dbReference type="InterPro" id="IPR017585">
    <property type="entry name" value="SAF_FlgA"/>
</dbReference>
<evidence type="ECO:0000259" key="2">
    <source>
        <dbReference type="Pfam" id="PF13144"/>
    </source>
</evidence>
<accession>A0ABZ1BTQ4</accession>
<dbReference type="EMBL" id="CP141614">
    <property type="protein sequence ID" value="WRP16005.1"/>
    <property type="molecule type" value="Genomic_DNA"/>
</dbReference>
<organism evidence="3 4">
    <name type="scientific">Geochorda subterranea</name>
    <dbReference type="NCBI Taxonomy" id="3109564"/>
    <lineage>
        <taxon>Bacteria</taxon>
        <taxon>Bacillati</taxon>
        <taxon>Bacillota</taxon>
        <taxon>Limnochordia</taxon>
        <taxon>Limnochordales</taxon>
        <taxon>Geochordaceae</taxon>
        <taxon>Geochorda</taxon>
    </lineage>
</organism>
<keyword evidence="3" id="KW-0966">Cell projection</keyword>